<evidence type="ECO:0000256" key="1">
    <source>
        <dbReference type="SAM" id="MobiDB-lite"/>
    </source>
</evidence>
<feature type="compositionally biased region" description="Polar residues" evidence="1">
    <location>
        <begin position="70"/>
        <end position="80"/>
    </location>
</feature>
<dbReference type="EMBL" id="AGNK02002999">
    <property type="status" value="NOT_ANNOTATED_CDS"/>
    <property type="molecule type" value="Genomic_DNA"/>
</dbReference>
<evidence type="ECO:0000313" key="2">
    <source>
        <dbReference type="EnsemblPlants" id="KQL05177"/>
    </source>
</evidence>
<organism evidence="2 3">
    <name type="scientific">Setaria italica</name>
    <name type="common">Foxtail millet</name>
    <name type="synonym">Panicum italicum</name>
    <dbReference type="NCBI Taxonomy" id="4555"/>
    <lineage>
        <taxon>Eukaryota</taxon>
        <taxon>Viridiplantae</taxon>
        <taxon>Streptophyta</taxon>
        <taxon>Embryophyta</taxon>
        <taxon>Tracheophyta</taxon>
        <taxon>Spermatophyta</taxon>
        <taxon>Magnoliopsida</taxon>
        <taxon>Liliopsida</taxon>
        <taxon>Poales</taxon>
        <taxon>Poaceae</taxon>
        <taxon>PACMAD clade</taxon>
        <taxon>Panicoideae</taxon>
        <taxon>Panicodae</taxon>
        <taxon>Paniceae</taxon>
        <taxon>Cenchrinae</taxon>
        <taxon>Setaria</taxon>
    </lineage>
</organism>
<protein>
    <submittedName>
        <fullName evidence="2">Uncharacterized protein</fullName>
    </submittedName>
</protein>
<proteinExistence type="predicted"/>
<reference evidence="3" key="1">
    <citation type="journal article" date="2012" name="Nat. Biotechnol.">
        <title>Reference genome sequence of the model plant Setaria.</title>
        <authorList>
            <person name="Bennetzen J.L."/>
            <person name="Schmutz J."/>
            <person name="Wang H."/>
            <person name="Percifield R."/>
            <person name="Hawkins J."/>
            <person name="Pontaroli A.C."/>
            <person name="Estep M."/>
            <person name="Feng L."/>
            <person name="Vaughn J.N."/>
            <person name="Grimwood J."/>
            <person name="Jenkins J."/>
            <person name="Barry K."/>
            <person name="Lindquist E."/>
            <person name="Hellsten U."/>
            <person name="Deshpande S."/>
            <person name="Wang X."/>
            <person name="Wu X."/>
            <person name="Mitros T."/>
            <person name="Triplett J."/>
            <person name="Yang X."/>
            <person name="Ye C.Y."/>
            <person name="Mauro-Herrera M."/>
            <person name="Wang L."/>
            <person name="Li P."/>
            <person name="Sharma M."/>
            <person name="Sharma R."/>
            <person name="Ronald P.C."/>
            <person name="Panaud O."/>
            <person name="Kellogg E.A."/>
            <person name="Brutnell T.P."/>
            <person name="Doust A.N."/>
            <person name="Tuskan G.A."/>
            <person name="Rokhsar D."/>
            <person name="Devos K.M."/>
        </authorList>
    </citation>
    <scope>NUCLEOTIDE SEQUENCE [LARGE SCALE GENOMIC DNA]</scope>
    <source>
        <strain evidence="3">cv. Yugu1</strain>
    </source>
</reference>
<reference evidence="2" key="2">
    <citation type="submission" date="2018-08" db="UniProtKB">
        <authorList>
            <consortium name="EnsemblPlants"/>
        </authorList>
    </citation>
    <scope>IDENTIFICATION</scope>
    <source>
        <strain evidence="2">Yugu1</strain>
    </source>
</reference>
<accession>K3XNL5</accession>
<sequence>MEGGGKTGEPRAPTGDRGLCPPAGRRSGASAPLGGLALSGWRARLQGARDPQVTTSRARRAAARARGDKPTTSQPANQRTEIIGLCKLQNEEEKAD</sequence>
<dbReference type="InParanoid" id="K3XNL5"/>
<dbReference type="Proteomes" id="UP000004995">
    <property type="component" value="Unassembled WGS sequence"/>
</dbReference>
<dbReference type="Gramene" id="KQL05177">
    <property type="protein sequence ID" value="KQL05177"/>
    <property type="gene ID" value="SETIT_003488mg"/>
</dbReference>
<feature type="region of interest" description="Disordered" evidence="1">
    <location>
        <begin position="1"/>
        <end position="80"/>
    </location>
</feature>
<dbReference type="AlphaFoldDB" id="K3XNL5"/>
<evidence type="ECO:0000313" key="3">
    <source>
        <dbReference type="Proteomes" id="UP000004995"/>
    </source>
</evidence>
<dbReference type="HOGENOM" id="CLU_2363658_0_0_1"/>
<name>K3XNL5_SETIT</name>
<dbReference type="EnsemblPlants" id="KQL05177">
    <property type="protein sequence ID" value="KQL05177"/>
    <property type="gene ID" value="SETIT_003488mg"/>
</dbReference>
<keyword evidence="3" id="KW-1185">Reference proteome</keyword>